<dbReference type="EMBL" id="SLXV01000002">
    <property type="protein sequence ID" value="TCP70374.1"/>
    <property type="molecule type" value="Genomic_DNA"/>
</dbReference>
<protein>
    <submittedName>
        <fullName evidence="1">Uncharacterized protein</fullName>
    </submittedName>
</protein>
<reference evidence="1 2" key="1">
    <citation type="submission" date="2019-03" db="EMBL/GenBank/DDBJ databases">
        <title>Genomic Encyclopedia of Type Strains, Phase IV (KMG-IV): sequencing the most valuable type-strain genomes for metagenomic binning, comparative biology and taxonomic classification.</title>
        <authorList>
            <person name="Goeker M."/>
        </authorList>
    </citation>
    <scope>NUCLEOTIDE SEQUENCE [LARGE SCALE GENOMIC DNA]</scope>
    <source>
        <strain evidence="1 2">DSM 46831</strain>
    </source>
</reference>
<organism evidence="1 2">
    <name type="scientific">Baia soyae</name>
    <dbReference type="NCBI Taxonomy" id="1544746"/>
    <lineage>
        <taxon>Bacteria</taxon>
        <taxon>Bacillati</taxon>
        <taxon>Bacillota</taxon>
        <taxon>Bacilli</taxon>
        <taxon>Bacillales</taxon>
        <taxon>Thermoactinomycetaceae</taxon>
        <taxon>Baia</taxon>
    </lineage>
</organism>
<evidence type="ECO:0000313" key="1">
    <source>
        <dbReference type="EMBL" id="TCP70374.1"/>
    </source>
</evidence>
<name>A0A4R2S379_9BACL</name>
<dbReference type="AlphaFoldDB" id="A0A4R2S379"/>
<dbReference type="Proteomes" id="UP000294746">
    <property type="component" value="Unassembled WGS sequence"/>
</dbReference>
<evidence type="ECO:0000313" key="2">
    <source>
        <dbReference type="Proteomes" id="UP000294746"/>
    </source>
</evidence>
<dbReference type="RefSeq" id="WP_131847438.1">
    <property type="nucleotide sequence ID" value="NZ_SLXV01000002.1"/>
</dbReference>
<proteinExistence type="predicted"/>
<accession>A0A4R2S379</accession>
<keyword evidence="2" id="KW-1185">Reference proteome</keyword>
<comment type="caution">
    <text evidence="1">The sequence shown here is derived from an EMBL/GenBank/DDBJ whole genome shotgun (WGS) entry which is preliminary data.</text>
</comment>
<gene>
    <name evidence="1" type="ORF">EDD57_10213</name>
</gene>
<dbReference type="OrthoDB" id="2990462at2"/>
<sequence length="122" mass="14353">MLEFRVTGSKEQIRSFMYEFYRNPSIKVLEQETGYKIKDGEVQPSVKCSIHHLPERRMNLIQIITTGGEKIEFKLFDMVQARISEGVKVFAGRSVDIFSVIKEEKEAFELWKRLKKTFDEQS</sequence>